<sequence length="92" mass="10370">MFVNRVCDLFAVCLRYKAVVEKWFERGIKRSTIASSLNFECVPLKPRTKTTRAALQHVSPPVGEQLVEGGSMGTRPVIVETNVGTYDWREVV</sequence>
<reference evidence="1 2" key="1">
    <citation type="submission" date="2015-08" db="EMBL/GenBank/DDBJ databases">
        <title>Genomes of Isolates from Cabo Rojo, PR.</title>
        <authorList>
            <person name="Sanchez-Nieves R.L."/>
            <person name="Montalvo-Rodriguez R."/>
        </authorList>
    </citation>
    <scope>NUCLEOTIDE SEQUENCE [LARGE SCALE GENOMIC DNA]</scope>
    <source>
        <strain evidence="1 2">SL3</strain>
    </source>
</reference>
<dbReference type="EMBL" id="LIUF01000008">
    <property type="protein sequence ID" value="KOX91590.1"/>
    <property type="molecule type" value="Genomic_DNA"/>
</dbReference>
<accession>A0A0N0U8W4</accession>
<organism evidence="1 2">
    <name type="scientific">Haloarcula rubripromontorii</name>
    <dbReference type="NCBI Taxonomy" id="1705562"/>
    <lineage>
        <taxon>Archaea</taxon>
        <taxon>Methanobacteriati</taxon>
        <taxon>Methanobacteriota</taxon>
        <taxon>Stenosarchaea group</taxon>
        <taxon>Halobacteria</taxon>
        <taxon>Halobacteriales</taxon>
        <taxon>Haloarculaceae</taxon>
        <taxon>Haloarcula</taxon>
    </lineage>
</organism>
<name>A0A0N0U8W4_9EURY</name>
<dbReference type="AlphaFoldDB" id="A0A0N0U8W4"/>
<protein>
    <submittedName>
        <fullName evidence="1">Uncharacterized protein</fullName>
    </submittedName>
</protein>
<gene>
    <name evidence="1" type="ORF">AMS69_17875</name>
</gene>
<keyword evidence="2" id="KW-1185">Reference proteome</keyword>
<proteinExistence type="predicted"/>
<evidence type="ECO:0000313" key="1">
    <source>
        <dbReference type="EMBL" id="KOX91590.1"/>
    </source>
</evidence>
<comment type="caution">
    <text evidence="1">The sequence shown here is derived from an EMBL/GenBank/DDBJ whole genome shotgun (WGS) entry which is preliminary data.</text>
</comment>
<dbReference type="Proteomes" id="UP000037729">
    <property type="component" value="Unassembled WGS sequence"/>
</dbReference>
<evidence type="ECO:0000313" key="2">
    <source>
        <dbReference type="Proteomes" id="UP000037729"/>
    </source>
</evidence>